<protein>
    <submittedName>
        <fullName evidence="2">Uncharacterized protein</fullName>
    </submittedName>
</protein>
<evidence type="ECO:0000313" key="2">
    <source>
        <dbReference type="EMBL" id="NEB85209.1"/>
    </source>
</evidence>
<name>A0A6G3SQN1_STRAQ</name>
<comment type="caution">
    <text evidence="2">The sequence shown here is derived from an EMBL/GenBank/DDBJ whole genome shotgun (WGS) entry which is preliminary data.</text>
</comment>
<dbReference type="EMBL" id="JAAGMK010000365">
    <property type="protein sequence ID" value="NEB85209.1"/>
    <property type="molecule type" value="Genomic_DNA"/>
</dbReference>
<feature type="region of interest" description="Disordered" evidence="1">
    <location>
        <begin position="1"/>
        <end position="20"/>
    </location>
</feature>
<gene>
    <name evidence="2" type="ORF">G3I43_13610</name>
</gene>
<dbReference type="AlphaFoldDB" id="A0A6G3SQN1"/>
<dbReference type="RefSeq" id="WP_164257497.1">
    <property type="nucleotide sequence ID" value="NZ_JAAGMK010000365.1"/>
</dbReference>
<reference evidence="2" key="1">
    <citation type="submission" date="2020-01" db="EMBL/GenBank/DDBJ databases">
        <title>Insect and environment-associated Actinomycetes.</title>
        <authorList>
            <person name="Currrie C."/>
            <person name="Chevrette M."/>
            <person name="Carlson C."/>
            <person name="Stubbendieck R."/>
            <person name="Wendt-Pienkowski E."/>
        </authorList>
    </citation>
    <scope>NUCLEOTIDE SEQUENCE</scope>
    <source>
        <strain evidence="2">SID505</strain>
    </source>
</reference>
<organism evidence="2">
    <name type="scientific">Streptomyces anulatus</name>
    <name type="common">Streptomyces chrysomallus</name>
    <dbReference type="NCBI Taxonomy" id="1892"/>
    <lineage>
        <taxon>Bacteria</taxon>
        <taxon>Bacillati</taxon>
        <taxon>Actinomycetota</taxon>
        <taxon>Actinomycetes</taxon>
        <taxon>Kitasatosporales</taxon>
        <taxon>Streptomycetaceae</taxon>
        <taxon>Streptomyces</taxon>
    </lineage>
</organism>
<proteinExistence type="predicted"/>
<evidence type="ECO:0000256" key="1">
    <source>
        <dbReference type="SAM" id="MobiDB-lite"/>
    </source>
</evidence>
<sequence length="140" mass="14279">MARSLPGPGSARRLPSAGAVAMAAGVAQRMADGSVVFGGAPVSGTSRPVVQRDSEVAETVEEPPPPEPDPVTEPEDGAEPGPASVTETGSGSGAAPKDGKGAPAVTDELVRALYAPLSRLLKNDLRLERERAGHLINTRH</sequence>
<feature type="compositionally biased region" description="Low complexity" evidence="1">
    <location>
        <begin position="93"/>
        <end position="103"/>
    </location>
</feature>
<feature type="region of interest" description="Disordered" evidence="1">
    <location>
        <begin position="36"/>
        <end position="103"/>
    </location>
</feature>
<accession>A0A6G3SQN1</accession>